<comment type="caution">
    <text evidence="2">The sequence shown here is derived from an EMBL/GenBank/DDBJ whole genome shotgun (WGS) entry which is preliminary data.</text>
</comment>
<protein>
    <recommendedName>
        <fullName evidence="4">Signal peptidase</fullName>
    </recommendedName>
</protein>
<keyword evidence="1" id="KW-1133">Transmembrane helix</keyword>
<accession>A0ABR4YK10</accession>
<feature type="transmembrane region" description="Helical" evidence="1">
    <location>
        <begin position="37"/>
        <end position="60"/>
    </location>
</feature>
<keyword evidence="1" id="KW-0812">Transmembrane</keyword>
<keyword evidence="1" id="KW-0472">Membrane</keyword>
<evidence type="ECO:0008006" key="4">
    <source>
        <dbReference type="Google" id="ProtNLM"/>
    </source>
</evidence>
<evidence type="ECO:0000256" key="1">
    <source>
        <dbReference type="SAM" id="Phobius"/>
    </source>
</evidence>
<reference evidence="2 3" key="1">
    <citation type="submission" date="2014-09" db="EMBL/GenBank/DDBJ databases">
        <title>Alistipes sp. 627, sp. nov., a novel member of the family Rikenellaceae isolated from human faeces.</title>
        <authorList>
            <person name="Shkoporov A.N."/>
            <person name="Chaplin A.V."/>
            <person name="Motuzova O.V."/>
            <person name="Kafarskaia L.I."/>
            <person name="Khokhlova E.V."/>
            <person name="Efimov B.A."/>
        </authorList>
    </citation>
    <scope>NUCLEOTIDE SEQUENCE [LARGE SCALE GENOMIC DNA]</scope>
    <source>
        <strain evidence="2 3">627</strain>
    </source>
</reference>
<organism evidence="2 3">
    <name type="scientific">Alistipes inops</name>
    <dbReference type="NCBI Taxonomy" id="1501391"/>
    <lineage>
        <taxon>Bacteria</taxon>
        <taxon>Pseudomonadati</taxon>
        <taxon>Bacteroidota</taxon>
        <taxon>Bacteroidia</taxon>
        <taxon>Bacteroidales</taxon>
        <taxon>Rikenellaceae</taxon>
        <taxon>Alistipes</taxon>
    </lineage>
</organism>
<evidence type="ECO:0000313" key="2">
    <source>
        <dbReference type="EMBL" id="KHE42078.1"/>
    </source>
</evidence>
<keyword evidence="3" id="KW-1185">Reference proteome</keyword>
<evidence type="ECO:0000313" key="3">
    <source>
        <dbReference type="Proteomes" id="UP000030889"/>
    </source>
</evidence>
<gene>
    <name evidence="2" type="ORF">LG35_05860</name>
</gene>
<proteinExistence type="predicted"/>
<sequence>MPFSKIRRYYFTACALLFVLLFVLMLARTGWRLTPQALLSTVVGWLLLCAVIIGVVYLVVSRRKTKGNGTDGGTERNV</sequence>
<name>A0ABR4YK10_9BACT</name>
<dbReference type="Proteomes" id="UP000030889">
    <property type="component" value="Unassembled WGS sequence"/>
</dbReference>
<dbReference type="EMBL" id="JRGF01000006">
    <property type="protein sequence ID" value="KHE42078.1"/>
    <property type="molecule type" value="Genomic_DNA"/>
</dbReference>